<dbReference type="EMBL" id="CM046393">
    <property type="protein sequence ID" value="KAI8551251.1"/>
    <property type="molecule type" value="Genomic_DNA"/>
</dbReference>
<accession>A0ACC0NE07</accession>
<organism evidence="1 2">
    <name type="scientific">Rhododendron molle</name>
    <name type="common">Chinese azalea</name>
    <name type="synonym">Azalea mollis</name>
    <dbReference type="NCBI Taxonomy" id="49168"/>
    <lineage>
        <taxon>Eukaryota</taxon>
        <taxon>Viridiplantae</taxon>
        <taxon>Streptophyta</taxon>
        <taxon>Embryophyta</taxon>
        <taxon>Tracheophyta</taxon>
        <taxon>Spermatophyta</taxon>
        <taxon>Magnoliopsida</taxon>
        <taxon>eudicotyledons</taxon>
        <taxon>Gunneridae</taxon>
        <taxon>Pentapetalae</taxon>
        <taxon>asterids</taxon>
        <taxon>Ericales</taxon>
        <taxon>Ericaceae</taxon>
        <taxon>Ericoideae</taxon>
        <taxon>Rhodoreae</taxon>
        <taxon>Rhododendron</taxon>
    </lineage>
</organism>
<proteinExistence type="predicted"/>
<comment type="caution">
    <text evidence="1">The sequence shown here is derived from an EMBL/GenBank/DDBJ whole genome shotgun (WGS) entry which is preliminary data.</text>
</comment>
<protein>
    <submittedName>
        <fullName evidence="1">Uncharacterized protein</fullName>
    </submittedName>
</protein>
<evidence type="ECO:0000313" key="2">
    <source>
        <dbReference type="Proteomes" id="UP001062846"/>
    </source>
</evidence>
<gene>
    <name evidence="1" type="ORF">RHMOL_Rhmol06G0170700</name>
</gene>
<keyword evidence="2" id="KW-1185">Reference proteome</keyword>
<reference evidence="1" key="1">
    <citation type="submission" date="2022-02" db="EMBL/GenBank/DDBJ databases">
        <title>Plant Genome Project.</title>
        <authorList>
            <person name="Zhang R.-G."/>
        </authorList>
    </citation>
    <scope>NUCLEOTIDE SEQUENCE</scope>
    <source>
        <strain evidence="1">AT1</strain>
    </source>
</reference>
<dbReference type="Proteomes" id="UP001062846">
    <property type="component" value="Chromosome 6"/>
</dbReference>
<sequence>MLLDLVDNHNDEMQLHGAEVVAMMRLAVWCLQGDFTKRPSMSVVVKVLEGSVDVQKNLEYSFTSPTVPRTIAAAGHVEGVISAGTPPLPSTLSGPR</sequence>
<evidence type="ECO:0000313" key="1">
    <source>
        <dbReference type="EMBL" id="KAI8551251.1"/>
    </source>
</evidence>
<name>A0ACC0NE07_RHOML</name>